<organism evidence="1">
    <name type="scientific">marine sediment metagenome</name>
    <dbReference type="NCBI Taxonomy" id="412755"/>
    <lineage>
        <taxon>unclassified sequences</taxon>
        <taxon>metagenomes</taxon>
        <taxon>ecological metagenomes</taxon>
    </lineage>
</organism>
<comment type="caution">
    <text evidence="1">The sequence shown here is derived from an EMBL/GenBank/DDBJ whole genome shotgun (WGS) entry which is preliminary data.</text>
</comment>
<evidence type="ECO:0000313" key="1">
    <source>
        <dbReference type="EMBL" id="GAG12768.1"/>
    </source>
</evidence>
<dbReference type="AlphaFoldDB" id="X0VJS6"/>
<name>X0VJS6_9ZZZZ</name>
<gene>
    <name evidence="1" type="ORF">S01H1_39451</name>
</gene>
<proteinExistence type="predicted"/>
<reference evidence="1" key="1">
    <citation type="journal article" date="2014" name="Front. Microbiol.">
        <title>High frequency of phylogenetically diverse reductive dehalogenase-homologous genes in deep subseafloor sedimentary metagenomes.</title>
        <authorList>
            <person name="Kawai M."/>
            <person name="Futagami T."/>
            <person name="Toyoda A."/>
            <person name="Takaki Y."/>
            <person name="Nishi S."/>
            <person name="Hori S."/>
            <person name="Arai W."/>
            <person name="Tsubouchi T."/>
            <person name="Morono Y."/>
            <person name="Uchiyama I."/>
            <person name="Ito T."/>
            <person name="Fujiyama A."/>
            <person name="Inagaki F."/>
            <person name="Takami H."/>
        </authorList>
    </citation>
    <scope>NUCLEOTIDE SEQUENCE</scope>
    <source>
        <strain evidence="1">Expedition CK06-06</strain>
    </source>
</reference>
<feature type="non-terminal residue" evidence="1">
    <location>
        <position position="30"/>
    </location>
</feature>
<sequence length="30" mass="3341">MGLAPLIRAEPLTSRLSENKGKNEMIENDI</sequence>
<dbReference type="EMBL" id="BARS01024896">
    <property type="protein sequence ID" value="GAG12768.1"/>
    <property type="molecule type" value="Genomic_DNA"/>
</dbReference>
<accession>X0VJS6</accession>
<protein>
    <submittedName>
        <fullName evidence="1">Uncharacterized protein</fullName>
    </submittedName>
</protein>